<reference evidence="2" key="1">
    <citation type="journal article" date="2019" name="Int. J. Syst. Evol. Microbiol.">
        <title>The Global Catalogue of Microorganisms (GCM) 10K type strain sequencing project: providing services to taxonomists for standard genome sequencing and annotation.</title>
        <authorList>
            <consortium name="The Broad Institute Genomics Platform"/>
            <consortium name="The Broad Institute Genome Sequencing Center for Infectious Disease"/>
            <person name="Wu L."/>
            <person name="Ma J."/>
        </authorList>
    </citation>
    <scope>NUCLEOTIDE SEQUENCE [LARGE SCALE GENOMIC DNA]</scope>
    <source>
        <strain evidence="2">CGMCC 1.15407</strain>
    </source>
</reference>
<dbReference type="Proteomes" id="UP000647339">
    <property type="component" value="Unassembled WGS sequence"/>
</dbReference>
<protein>
    <submittedName>
        <fullName evidence="1">Uncharacterized protein</fullName>
    </submittedName>
</protein>
<evidence type="ECO:0000313" key="1">
    <source>
        <dbReference type="EMBL" id="GGF39210.1"/>
    </source>
</evidence>
<organism evidence="1 2">
    <name type="scientific">Echinicola rosea</name>
    <dbReference type="NCBI Taxonomy" id="1807691"/>
    <lineage>
        <taxon>Bacteria</taxon>
        <taxon>Pseudomonadati</taxon>
        <taxon>Bacteroidota</taxon>
        <taxon>Cytophagia</taxon>
        <taxon>Cytophagales</taxon>
        <taxon>Cyclobacteriaceae</taxon>
        <taxon>Echinicola</taxon>
    </lineage>
</organism>
<keyword evidence="2" id="KW-1185">Reference proteome</keyword>
<dbReference type="RefSeq" id="WP_137403547.1">
    <property type="nucleotide sequence ID" value="NZ_BMIU01000015.1"/>
</dbReference>
<proteinExistence type="predicted"/>
<sequence>MFDSTDYPQALDESLFQSWLQEGRHMKISYNYLLIIWNVVEEVYQPAYIQERSELNEYEQYPHNKGQEALVAAFDLYSESRVVLS</sequence>
<name>A0ABQ1V532_9BACT</name>
<accession>A0ABQ1V532</accession>
<comment type="caution">
    <text evidence="1">The sequence shown here is derived from an EMBL/GenBank/DDBJ whole genome shotgun (WGS) entry which is preliminary data.</text>
</comment>
<gene>
    <name evidence="1" type="ORF">GCM10011339_29700</name>
</gene>
<dbReference type="EMBL" id="BMIU01000015">
    <property type="protein sequence ID" value="GGF39210.1"/>
    <property type="molecule type" value="Genomic_DNA"/>
</dbReference>
<evidence type="ECO:0000313" key="2">
    <source>
        <dbReference type="Proteomes" id="UP000647339"/>
    </source>
</evidence>